<keyword evidence="1" id="KW-0472">Membrane</keyword>
<proteinExistence type="predicted"/>
<feature type="transmembrane region" description="Helical" evidence="1">
    <location>
        <begin position="33"/>
        <end position="50"/>
    </location>
</feature>
<keyword evidence="1" id="KW-0812">Transmembrane</keyword>
<evidence type="ECO:0000313" key="2">
    <source>
        <dbReference type="EMBL" id="OGK42396.1"/>
    </source>
</evidence>
<evidence type="ECO:0000256" key="1">
    <source>
        <dbReference type="SAM" id="Phobius"/>
    </source>
</evidence>
<accession>A0A1F7IGB2</accession>
<reference evidence="2 3" key="1">
    <citation type="journal article" date="2016" name="Nat. Commun.">
        <title>Thousands of microbial genomes shed light on interconnected biogeochemical processes in an aquifer system.</title>
        <authorList>
            <person name="Anantharaman K."/>
            <person name="Brown C.T."/>
            <person name="Hug L.A."/>
            <person name="Sharon I."/>
            <person name="Castelle C.J."/>
            <person name="Probst A.J."/>
            <person name="Thomas B.C."/>
            <person name="Singh A."/>
            <person name="Wilkins M.J."/>
            <person name="Karaoz U."/>
            <person name="Brodie E.L."/>
            <person name="Williams K.H."/>
            <person name="Hubbard S.S."/>
            <person name="Banfield J.F."/>
        </authorList>
    </citation>
    <scope>NUCLEOTIDE SEQUENCE [LARGE SCALE GENOMIC DNA]</scope>
</reference>
<dbReference type="EMBL" id="MGAG01000002">
    <property type="protein sequence ID" value="OGK42396.1"/>
    <property type="molecule type" value="Genomic_DNA"/>
</dbReference>
<keyword evidence="1" id="KW-1133">Transmembrane helix</keyword>
<sequence length="93" mass="10299">MDSNNFTPLPQSLDPESTVNITKKSHHINLPDIMLFSSFIVFVISVGFWVQSTLLQPETKATQKIIDVTATPTPTLSNDYPAEISPIISEIPE</sequence>
<evidence type="ECO:0000313" key="3">
    <source>
        <dbReference type="Proteomes" id="UP000177698"/>
    </source>
</evidence>
<dbReference type="Proteomes" id="UP000177698">
    <property type="component" value="Unassembled WGS sequence"/>
</dbReference>
<dbReference type="AlphaFoldDB" id="A0A1F7IGB2"/>
<protein>
    <submittedName>
        <fullName evidence="2">Uncharacterized protein</fullName>
    </submittedName>
</protein>
<name>A0A1F7IGB2_9BACT</name>
<comment type="caution">
    <text evidence="2">The sequence shown here is derived from an EMBL/GenBank/DDBJ whole genome shotgun (WGS) entry which is preliminary data.</text>
</comment>
<dbReference type="STRING" id="1802056.A2954_00950"/>
<gene>
    <name evidence="2" type="ORF">A2954_00950</name>
</gene>
<organism evidence="2 3">
    <name type="scientific">Candidatus Roizmanbacteria bacterium RIFCSPLOWO2_01_FULL_37_12</name>
    <dbReference type="NCBI Taxonomy" id="1802056"/>
    <lineage>
        <taxon>Bacteria</taxon>
        <taxon>Candidatus Roizmaniibacteriota</taxon>
    </lineage>
</organism>